<accession>A0A1G7GJX0</accession>
<dbReference type="Proteomes" id="UP000199045">
    <property type="component" value="Unassembled WGS sequence"/>
</dbReference>
<dbReference type="PANTHER" id="PTHR31284">
    <property type="entry name" value="ACID PHOSPHATASE-LIKE PROTEIN"/>
    <property type="match status" value="1"/>
</dbReference>
<dbReference type="InterPro" id="IPR005519">
    <property type="entry name" value="Acid_phosphat_B-like"/>
</dbReference>
<organism evidence="2 3">
    <name type="scientific">Chitinophaga filiformis</name>
    <name type="common">Myxococcus filiformis</name>
    <name type="synonym">Flexibacter filiformis</name>
    <dbReference type="NCBI Taxonomy" id="104663"/>
    <lineage>
        <taxon>Bacteria</taxon>
        <taxon>Pseudomonadati</taxon>
        <taxon>Bacteroidota</taxon>
        <taxon>Chitinophagia</taxon>
        <taxon>Chitinophagales</taxon>
        <taxon>Chitinophagaceae</taxon>
        <taxon>Chitinophaga</taxon>
    </lineage>
</organism>
<sequence length="272" mass="30475">MQYKNILLTCALLAGTISCKTTQAPVVQAPSSTTVLQPYGPAWAALWQQKAAEYKALCFQAYNIARMRLDESLSQPATLPPAVVTDIDETVLDNSPYTVHTALKGEGYADKTWIEWTAKAAADTVPGALSFLQYAASKGVHVFYITNRSETERASTLENLQRWHFPDADNEHLLLKTTTSGKESRRQQVAQTHHILLLMGDNLSDFAAIFDKQPVAQREQVTQQSAADFGRRFIVLPNPMYGDWLPAMFQYDYKRRPGEIDSLLRGALKDYK</sequence>
<gene>
    <name evidence="2" type="ORF">SAMN04488121_10153</name>
</gene>
<dbReference type="SFLD" id="SFLDS00003">
    <property type="entry name" value="Haloacid_Dehalogenase"/>
    <property type="match status" value="1"/>
</dbReference>
<dbReference type="CDD" id="cd07534">
    <property type="entry name" value="HAD_CAP"/>
    <property type="match status" value="1"/>
</dbReference>
<name>A0A1G7GJX0_CHIFI</name>
<dbReference type="OrthoDB" id="395856at2"/>
<dbReference type="GO" id="GO:0009279">
    <property type="term" value="C:cell outer membrane"/>
    <property type="evidence" value="ECO:0007669"/>
    <property type="project" value="InterPro"/>
</dbReference>
<evidence type="ECO:0000256" key="1">
    <source>
        <dbReference type="ARBA" id="ARBA00022729"/>
    </source>
</evidence>
<dbReference type="NCBIfam" id="TIGR01533">
    <property type="entry name" value="lipo_e_P4"/>
    <property type="match status" value="1"/>
</dbReference>
<dbReference type="InterPro" id="IPR036412">
    <property type="entry name" value="HAD-like_sf"/>
</dbReference>
<dbReference type="InterPro" id="IPR006423">
    <property type="entry name" value="Lipo_e_P4"/>
</dbReference>
<dbReference type="PROSITE" id="PS51257">
    <property type="entry name" value="PROKAR_LIPOPROTEIN"/>
    <property type="match status" value="1"/>
</dbReference>
<dbReference type="Gene3D" id="3.40.50.1000">
    <property type="entry name" value="HAD superfamily/HAD-like"/>
    <property type="match status" value="1"/>
</dbReference>
<evidence type="ECO:0000313" key="3">
    <source>
        <dbReference type="Proteomes" id="UP000199045"/>
    </source>
</evidence>
<dbReference type="SUPFAM" id="SSF56784">
    <property type="entry name" value="HAD-like"/>
    <property type="match status" value="1"/>
</dbReference>
<protein>
    <submittedName>
        <fullName evidence="2">5'-nucleotidase, lipoprotein e(P4) family</fullName>
    </submittedName>
</protein>
<dbReference type="AlphaFoldDB" id="A0A1G7GJX0"/>
<dbReference type="PIRSF" id="PIRSF019271">
    <property type="entry name" value="Acid_Ptase_C"/>
    <property type="match status" value="1"/>
</dbReference>
<dbReference type="EMBL" id="FNBN01000001">
    <property type="protein sequence ID" value="SDE88391.1"/>
    <property type="molecule type" value="Genomic_DNA"/>
</dbReference>
<keyword evidence="1" id="KW-0732">Signal</keyword>
<proteinExistence type="predicted"/>
<reference evidence="2 3" key="1">
    <citation type="submission" date="2016-10" db="EMBL/GenBank/DDBJ databases">
        <authorList>
            <person name="de Groot N.N."/>
        </authorList>
    </citation>
    <scope>NUCLEOTIDE SEQUENCE [LARGE SCALE GENOMIC DNA]</scope>
    <source>
        <strain evidence="2 3">DSM 527</strain>
    </source>
</reference>
<dbReference type="STRING" id="104663.SAMN04488121_10153"/>
<dbReference type="Pfam" id="PF03767">
    <property type="entry name" value="Acid_phosphat_B"/>
    <property type="match status" value="1"/>
</dbReference>
<dbReference type="PANTHER" id="PTHR31284:SF10">
    <property type="entry name" value="ACID PHOSPHATASE-LIKE PROTEIN"/>
    <property type="match status" value="1"/>
</dbReference>
<dbReference type="InterPro" id="IPR023214">
    <property type="entry name" value="HAD_sf"/>
</dbReference>
<dbReference type="SFLD" id="SFLDG01125">
    <property type="entry name" value="C1.1:_Acid_Phosphatase_Like"/>
    <property type="match status" value="1"/>
</dbReference>
<evidence type="ECO:0000313" key="2">
    <source>
        <dbReference type="EMBL" id="SDE88391.1"/>
    </source>
</evidence>
<keyword evidence="2" id="KW-0449">Lipoprotein</keyword>